<proteinExistence type="predicted"/>
<keyword evidence="1" id="KW-0472">Membrane</keyword>
<keyword evidence="1" id="KW-0812">Transmembrane</keyword>
<dbReference type="EMBL" id="JXYS01000038">
    <property type="protein sequence ID" value="KJF17482.1"/>
    <property type="molecule type" value="Genomic_DNA"/>
</dbReference>
<keyword evidence="3" id="KW-1185">Reference proteome</keyword>
<organism evidence="2 3">
    <name type="scientific">Acidithrix ferrooxidans</name>
    <dbReference type="NCBI Taxonomy" id="1280514"/>
    <lineage>
        <taxon>Bacteria</taxon>
        <taxon>Bacillati</taxon>
        <taxon>Actinomycetota</taxon>
        <taxon>Acidimicrobiia</taxon>
        <taxon>Acidimicrobiales</taxon>
        <taxon>Acidimicrobiaceae</taxon>
        <taxon>Acidithrix</taxon>
    </lineage>
</organism>
<protein>
    <submittedName>
        <fullName evidence="2">Uncharacterized protein</fullName>
    </submittedName>
</protein>
<dbReference type="Proteomes" id="UP000032360">
    <property type="component" value="Unassembled WGS sequence"/>
</dbReference>
<evidence type="ECO:0000313" key="2">
    <source>
        <dbReference type="EMBL" id="KJF17482.1"/>
    </source>
</evidence>
<keyword evidence="1" id="KW-1133">Transmembrane helix</keyword>
<comment type="caution">
    <text evidence="2">The sequence shown here is derived from an EMBL/GenBank/DDBJ whole genome shotgun (WGS) entry which is preliminary data.</text>
</comment>
<accession>A0A0D8HI94</accession>
<sequence length="61" mass="6667">MGAFHGHVGFFQFEGVVNLQSGKSKSDLGELKGNFYLYGYGARVFSTVVVACLGIWLIGRH</sequence>
<name>A0A0D8HI94_9ACTN</name>
<feature type="transmembrane region" description="Helical" evidence="1">
    <location>
        <begin position="35"/>
        <end position="58"/>
    </location>
</feature>
<gene>
    <name evidence="2" type="ORF">AXFE_16450</name>
</gene>
<reference evidence="2 3" key="1">
    <citation type="submission" date="2015-01" db="EMBL/GenBank/DDBJ databases">
        <title>Draft genome of the acidophilic iron oxidizer Acidithrix ferrooxidans strain Py-F3.</title>
        <authorList>
            <person name="Poehlein A."/>
            <person name="Eisen S."/>
            <person name="Schloemann M."/>
            <person name="Johnson B.D."/>
            <person name="Daniel R."/>
            <person name="Muehling M."/>
        </authorList>
    </citation>
    <scope>NUCLEOTIDE SEQUENCE [LARGE SCALE GENOMIC DNA]</scope>
    <source>
        <strain evidence="2 3">Py-F3</strain>
    </source>
</reference>
<evidence type="ECO:0000256" key="1">
    <source>
        <dbReference type="SAM" id="Phobius"/>
    </source>
</evidence>
<evidence type="ECO:0000313" key="3">
    <source>
        <dbReference type="Proteomes" id="UP000032360"/>
    </source>
</evidence>
<dbReference type="AlphaFoldDB" id="A0A0D8HI94"/>